<evidence type="ECO:0000256" key="1">
    <source>
        <dbReference type="SAM" id="MobiDB-lite"/>
    </source>
</evidence>
<evidence type="ECO:0000313" key="3">
    <source>
        <dbReference type="Proteomes" id="UP000233556"/>
    </source>
</evidence>
<dbReference type="EMBL" id="KZ523181">
    <property type="protein sequence ID" value="PKU27988.1"/>
    <property type="molecule type" value="Genomic_DNA"/>
</dbReference>
<protein>
    <submittedName>
        <fullName evidence="2">Uncharacterized protein</fullName>
    </submittedName>
</protein>
<accession>A0A2I0T2G4</accession>
<name>A0A2I0T2G4_LIMLA</name>
<dbReference type="AlphaFoldDB" id="A0A2I0T2G4"/>
<organism evidence="2 3">
    <name type="scientific">Limosa lapponica baueri</name>
    <dbReference type="NCBI Taxonomy" id="1758121"/>
    <lineage>
        <taxon>Eukaryota</taxon>
        <taxon>Metazoa</taxon>
        <taxon>Chordata</taxon>
        <taxon>Craniata</taxon>
        <taxon>Vertebrata</taxon>
        <taxon>Euteleostomi</taxon>
        <taxon>Archelosauria</taxon>
        <taxon>Archosauria</taxon>
        <taxon>Dinosauria</taxon>
        <taxon>Saurischia</taxon>
        <taxon>Theropoda</taxon>
        <taxon>Coelurosauria</taxon>
        <taxon>Aves</taxon>
        <taxon>Neognathae</taxon>
        <taxon>Neoaves</taxon>
        <taxon>Charadriiformes</taxon>
        <taxon>Scolopacidae</taxon>
        <taxon>Limosa</taxon>
    </lineage>
</organism>
<keyword evidence="3" id="KW-1185">Reference proteome</keyword>
<feature type="region of interest" description="Disordered" evidence="1">
    <location>
        <begin position="1"/>
        <end position="90"/>
    </location>
</feature>
<reference evidence="3" key="2">
    <citation type="submission" date="2017-12" db="EMBL/GenBank/DDBJ databases">
        <title>Genome sequence of the Bar-tailed Godwit (Limosa lapponica baueri).</title>
        <authorList>
            <person name="Lima N.C.B."/>
            <person name="Parody-Merino A.M."/>
            <person name="Battley P.F."/>
            <person name="Fidler A.E."/>
            <person name="Prosdocimi F."/>
        </authorList>
    </citation>
    <scope>NUCLEOTIDE SEQUENCE [LARGE SCALE GENOMIC DNA]</scope>
</reference>
<evidence type="ECO:0000313" key="2">
    <source>
        <dbReference type="EMBL" id="PKU27988.1"/>
    </source>
</evidence>
<gene>
    <name evidence="2" type="ORF">llap_21707</name>
</gene>
<proteinExistence type="predicted"/>
<sequence>MKEFFPGGTELQGHGEQAQGRVRIGDGDLQPPVGHQPGAVPTGVQRAGEEEESLEEPKCNHGGVTKALGEEEEGSEELTWRAGTRTQFTR</sequence>
<reference evidence="3" key="1">
    <citation type="submission" date="2017-11" db="EMBL/GenBank/DDBJ databases">
        <authorList>
            <person name="Lima N.C."/>
            <person name="Parody-Merino A.M."/>
            <person name="Battley P.F."/>
            <person name="Fidler A.E."/>
            <person name="Prosdocimi F."/>
        </authorList>
    </citation>
    <scope>NUCLEOTIDE SEQUENCE [LARGE SCALE GENOMIC DNA]</scope>
</reference>
<dbReference type="Proteomes" id="UP000233556">
    <property type="component" value="Unassembled WGS sequence"/>
</dbReference>